<dbReference type="Proteomes" id="UP000287166">
    <property type="component" value="Unassembled WGS sequence"/>
</dbReference>
<gene>
    <name evidence="1" type="ORF">SCP_0200400</name>
</gene>
<reference evidence="1 2" key="1">
    <citation type="journal article" date="2018" name="Sci. Rep.">
        <title>Genome sequence of the cauliflower mushroom Sparassis crispa (Hanabiratake) and its association with beneficial usage.</title>
        <authorList>
            <person name="Kiyama R."/>
            <person name="Furutani Y."/>
            <person name="Kawaguchi K."/>
            <person name="Nakanishi T."/>
        </authorList>
    </citation>
    <scope>NUCLEOTIDE SEQUENCE [LARGE SCALE GENOMIC DNA]</scope>
</reference>
<protein>
    <submittedName>
        <fullName evidence="1">Uncharacterized protein</fullName>
    </submittedName>
</protein>
<evidence type="ECO:0000313" key="2">
    <source>
        <dbReference type="Proteomes" id="UP000287166"/>
    </source>
</evidence>
<dbReference type="EMBL" id="BFAD01000002">
    <property type="protein sequence ID" value="GBE78843.1"/>
    <property type="molecule type" value="Genomic_DNA"/>
</dbReference>
<organism evidence="1 2">
    <name type="scientific">Sparassis crispa</name>
    <dbReference type="NCBI Taxonomy" id="139825"/>
    <lineage>
        <taxon>Eukaryota</taxon>
        <taxon>Fungi</taxon>
        <taxon>Dikarya</taxon>
        <taxon>Basidiomycota</taxon>
        <taxon>Agaricomycotina</taxon>
        <taxon>Agaricomycetes</taxon>
        <taxon>Polyporales</taxon>
        <taxon>Sparassidaceae</taxon>
        <taxon>Sparassis</taxon>
    </lineage>
</organism>
<sequence>MREVGVLGPVSYAAGVRAPVIGMWCVSFELCRLIRIRPFEGLRATGGAQVSHDRACMWGCREFWMHRELSVVL</sequence>
<keyword evidence="2" id="KW-1185">Reference proteome</keyword>
<dbReference type="GeneID" id="38775760"/>
<dbReference type="AlphaFoldDB" id="A0A401G9N1"/>
<accession>A0A401G9N1</accession>
<comment type="caution">
    <text evidence="1">The sequence shown here is derived from an EMBL/GenBank/DDBJ whole genome shotgun (WGS) entry which is preliminary data.</text>
</comment>
<dbReference type="InParanoid" id="A0A401G9N1"/>
<proteinExistence type="predicted"/>
<dbReference type="RefSeq" id="XP_027609756.1">
    <property type="nucleotide sequence ID" value="XM_027753955.1"/>
</dbReference>
<evidence type="ECO:0000313" key="1">
    <source>
        <dbReference type="EMBL" id="GBE78843.1"/>
    </source>
</evidence>
<name>A0A401G9N1_9APHY</name>